<dbReference type="GO" id="GO:0009653">
    <property type="term" value="P:anatomical structure morphogenesis"/>
    <property type="evidence" value="ECO:0007669"/>
    <property type="project" value="UniProtKB-ARBA"/>
</dbReference>
<evidence type="ECO:0000256" key="10">
    <source>
        <dbReference type="ARBA" id="ARBA00023180"/>
    </source>
</evidence>
<keyword evidence="8 13" id="KW-1133">Transmembrane helix</keyword>
<dbReference type="Pfam" id="PF08266">
    <property type="entry name" value="Cadherin_2"/>
    <property type="match status" value="1"/>
</dbReference>
<accession>A0A8C3AQ25</accession>
<keyword evidence="6 12" id="KW-0106">Calcium</keyword>
<evidence type="ECO:0000313" key="15">
    <source>
        <dbReference type="Ensembl" id="ENSCLMP00005044412.1"/>
    </source>
</evidence>
<evidence type="ECO:0000256" key="13">
    <source>
        <dbReference type="SAM" id="Phobius"/>
    </source>
</evidence>
<evidence type="ECO:0000256" key="6">
    <source>
        <dbReference type="ARBA" id="ARBA00022837"/>
    </source>
</evidence>
<protein>
    <recommendedName>
        <fullName evidence="11">Protocadherin gamma-C3</fullName>
    </recommendedName>
</protein>
<dbReference type="FunFam" id="2.60.40.60:FF:000002">
    <property type="entry name" value="Protocadherin alpha 2"/>
    <property type="match status" value="1"/>
</dbReference>
<feature type="transmembrane region" description="Helical" evidence="13">
    <location>
        <begin position="690"/>
        <end position="715"/>
    </location>
</feature>
<dbReference type="AlphaFoldDB" id="A0A8C3AQ25"/>
<dbReference type="PANTHER" id="PTHR24028:SF119">
    <property type="entry name" value="PROTOCADHERIN ALPHA-C2"/>
    <property type="match status" value="1"/>
</dbReference>
<dbReference type="GO" id="GO:0007156">
    <property type="term" value="P:homophilic cell adhesion via plasma membrane adhesion molecules"/>
    <property type="evidence" value="ECO:0007669"/>
    <property type="project" value="InterPro"/>
</dbReference>
<feature type="domain" description="Cadherin" evidence="14">
    <location>
        <begin position="134"/>
        <end position="242"/>
    </location>
</feature>
<name>A0A8C3AQ25_CYCLU</name>
<feature type="domain" description="Cadherin" evidence="14">
    <location>
        <begin position="455"/>
        <end position="564"/>
    </location>
</feature>
<dbReference type="PANTHER" id="PTHR24028">
    <property type="entry name" value="CADHERIN-87A"/>
    <property type="match status" value="1"/>
</dbReference>
<keyword evidence="3 13" id="KW-0812">Transmembrane</keyword>
<keyword evidence="5" id="KW-0677">Repeat</keyword>
<feature type="domain" description="Cadherin" evidence="14">
    <location>
        <begin position="26"/>
        <end position="133"/>
    </location>
</feature>
<evidence type="ECO:0000256" key="7">
    <source>
        <dbReference type="ARBA" id="ARBA00022889"/>
    </source>
</evidence>
<keyword evidence="9 13" id="KW-0472">Membrane</keyword>
<keyword evidence="2" id="KW-1003">Cell membrane</keyword>
<dbReference type="Gene3D" id="2.60.40.60">
    <property type="entry name" value="Cadherins"/>
    <property type="match status" value="6"/>
</dbReference>
<keyword evidence="10" id="KW-0325">Glycoprotein</keyword>
<dbReference type="InterPro" id="IPR013164">
    <property type="entry name" value="Cadherin_N"/>
</dbReference>
<dbReference type="FunFam" id="2.60.40.60:FF:000004">
    <property type="entry name" value="Protocadherin 1 gamma 2"/>
    <property type="match status" value="1"/>
</dbReference>
<keyword evidence="7" id="KW-0130">Cell adhesion</keyword>
<evidence type="ECO:0000256" key="1">
    <source>
        <dbReference type="ARBA" id="ARBA00004251"/>
    </source>
</evidence>
<dbReference type="InterPro" id="IPR015919">
    <property type="entry name" value="Cadherin-like_sf"/>
</dbReference>
<comment type="subcellular location">
    <subcellularLocation>
        <location evidence="1">Cell membrane</location>
        <topology evidence="1">Single-pass type I membrane protein</topology>
    </subcellularLocation>
</comment>
<reference evidence="15" key="2">
    <citation type="submission" date="2025-09" db="UniProtKB">
        <authorList>
            <consortium name="Ensembl"/>
        </authorList>
    </citation>
    <scope>IDENTIFICATION</scope>
</reference>
<dbReference type="InterPro" id="IPR050174">
    <property type="entry name" value="Protocadherin/Cadherin-CA"/>
</dbReference>
<evidence type="ECO:0000256" key="8">
    <source>
        <dbReference type="ARBA" id="ARBA00022989"/>
    </source>
</evidence>
<evidence type="ECO:0000256" key="5">
    <source>
        <dbReference type="ARBA" id="ARBA00022737"/>
    </source>
</evidence>
<dbReference type="PROSITE" id="PS50268">
    <property type="entry name" value="CADHERIN_2"/>
    <property type="match status" value="6"/>
</dbReference>
<proteinExistence type="predicted"/>
<dbReference type="Ensembl" id="ENSCLMT00005045977.1">
    <property type="protein sequence ID" value="ENSCLMP00005044412.1"/>
    <property type="gene ID" value="ENSCLMG00005020537.1"/>
</dbReference>
<dbReference type="SMART" id="SM00112">
    <property type="entry name" value="CA"/>
    <property type="match status" value="6"/>
</dbReference>
<feature type="domain" description="Cadherin" evidence="14">
    <location>
        <begin position="577"/>
        <end position="675"/>
    </location>
</feature>
<dbReference type="PROSITE" id="PS00232">
    <property type="entry name" value="CADHERIN_1"/>
    <property type="match status" value="3"/>
</dbReference>
<feature type="domain" description="Cadherin" evidence="14">
    <location>
        <begin position="351"/>
        <end position="454"/>
    </location>
</feature>
<evidence type="ECO:0000313" key="16">
    <source>
        <dbReference type="Proteomes" id="UP000694565"/>
    </source>
</evidence>
<evidence type="ECO:0000259" key="14">
    <source>
        <dbReference type="PROSITE" id="PS50268"/>
    </source>
</evidence>
<evidence type="ECO:0000256" key="3">
    <source>
        <dbReference type="ARBA" id="ARBA00022692"/>
    </source>
</evidence>
<evidence type="ECO:0000256" key="12">
    <source>
        <dbReference type="PROSITE-ProRule" id="PRU00043"/>
    </source>
</evidence>
<dbReference type="GeneTree" id="ENSGT00940000163777"/>
<dbReference type="CDD" id="cd11304">
    <property type="entry name" value="Cadherin_repeat"/>
    <property type="match status" value="5"/>
</dbReference>
<feature type="domain" description="Cadherin" evidence="14">
    <location>
        <begin position="243"/>
        <end position="350"/>
    </location>
</feature>
<evidence type="ECO:0000256" key="11">
    <source>
        <dbReference type="ARBA" id="ARBA00074462"/>
    </source>
</evidence>
<dbReference type="FunFam" id="2.60.40.60:FF:000006">
    <property type="entry name" value="Protocadherin alpha 2"/>
    <property type="match status" value="1"/>
</dbReference>
<dbReference type="FunFam" id="2.60.40.60:FF:000018">
    <property type="entry name" value="Protocadherin gamma c3"/>
    <property type="match status" value="1"/>
</dbReference>
<dbReference type="GO" id="GO:0005509">
    <property type="term" value="F:calcium ion binding"/>
    <property type="evidence" value="ECO:0007669"/>
    <property type="project" value="UniProtKB-UniRule"/>
</dbReference>
<sequence>MARATAPVRTRLIAALFSFAALWGCALSITRYSIPEEMEEGSFVANLATDLALEVRSLVQRSAKLDVINSKNYLDINKETGELVIREKIDRESICMTKATSCFLKMDVILENPIRIFNIELEIMDINDNAPVFRRRTMHLDISEATPPGERFSLTNAVDADVGANSIKTYYLSESDYFNIDIQTGSDGSKYVDLVLNGHLDREEHTVHNLILTAVDGGVPPRSGTASIVINVLDINDNAPLFSQPLFAVNVSENSAAGTVVMTLNATDLDEGTNSQLVYSYTLYTSEKTQELFSLDPNTGEIKVMGVIDYEEAQSFEMHIQAQDRGENPKAGQCKVMVFITDLNDNYPEVTIQSVKSSLTEDVSVGTLIAVVSVSDRDSGANGEVSLEIPAGLPFKIKSFRNYYTLVTSAFLDRETTNAYNVTLSATDRGNPPLSSQKTIQVDVADVNDNPPRFEQTSYTVYVTENNAHGASLCTVKAQDADIKENARITYTVLNDNNHGIPVTSYVSVKADTGEAYALRAFDYESLREFHFQVKAQDGGIPPLSRVATVYIYIMDQNDHAPLIVNPPGNGTRSLETVQKNAEPGAMVTKVVAYDADAGPNAWLVYMLETATDLDLFKVHEHTGEIRTTRRILEDNSTSFALTVLVKDHGQPSLSSTATINVAVMEVPPKVAPDPKRIIRPHSTLLFSNVTLYLIVALSATTFVFLVTVVVLAIVRCHAYCTQPGSCSPCCVSQKPPPDVRGNGSLTKTYCYKTCLTATSGSDTFMFYNTGRPISGTWGSGADRFFTSGSGFVRRLSYEFISGCSIYMITVTSTRTLVIRKSLTKTSVAV</sequence>
<evidence type="ECO:0000256" key="2">
    <source>
        <dbReference type="ARBA" id="ARBA00022475"/>
    </source>
</evidence>
<organism evidence="15 16">
    <name type="scientific">Cyclopterus lumpus</name>
    <name type="common">Lumpsucker</name>
    <dbReference type="NCBI Taxonomy" id="8103"/>
    <lineage>
        <taxon>Eukaryota</taxon>
        <taxon>Metazoa</taxon>
        <taxon>Chordata</taxon>
        <taxon>Craniata</taxon>
        <taxon>Vertebrata</taxon>
        <taxon>Euteleostomi</taxon>
        <taxon>Actinopterygii</taxon>
        <taxon>Neopterygii</taxon>
        <taxon>Teleostei</taxon>
        <taxon>Neoteleostei</taxon>
        <taxon>Acanthomorphata</taxon>
        <taxon>Eupercaria</taxon>
        <taxon>Perciformes</taxon>
        <taxon>Cottioidei</taxon>
        <taxon>Cottales</taxon>
        <taxon>Cyclopteridae</taxon>
        <taxon>Cyclopterus</taxon>
    </lineage>
</organism>
<dbReference type="Pfam" id="PF16492">
    <property type="entry name" value="Cadherin_C_2"/>
    <property type="match status" value="1"/>
</dbReference>
<reference evidence="15" key="1">
    <citation type="submission" date="2025-08" db="UniProtKB">
        <authorList>
            <consortium name="Ensembl"/>
        </authorList>
    </citation>
    <scope>IDENTIFICATION</scope>
</reference>
<evidence type="ECO:0000256" key="9">
    <source>
        <dbReference type="ARBA" id="ARBA00023136"/>
    </source>
</evidence>
<dbReference type="PRINTS" id="PR00205">
    <property type="entry name" value="CADHERIN"/>
</dbReference>
<keyword evidence="16" id="KW-1185">Reference proteome</keyword>
<dbReference type="InterPro" id="IPR020894">
    <property type="entry name" value="Cadherin_CS"/>
</dbReference>
<dbReference type="Proteomes" id="UP000694565">
    <property type="component" value="Unplaced"/>
</dbReference>
<dbReference type="Pfam" id="PF00028">
    <property type="entry name" value="Cadherin"/>
    <property type="match status" value="5"/>
</dbReference>
<dbReference type="InterPro" id="IPR002126">
    <property type="entry name" value="Cadherin-like_dom"/>
</dbReference>
<evidence type="ECO:0000256" key="4">
    <source>
        <dbReference type="ARBA" id="ARBA00022729"/>
    </source>
</evidence>
<dbReference type="SUPFAM" id="SSF49313">
    <property type="entry name" value="Cadherin-like"/>
    <property type="match status" value="6"/>
</dbReference>
<keyword evidence="4" id="KW-0732">Signal</keyword>
<dbReference type="FunFam" id="2.60.40.60:FF:000001">
    <property type="entry name" value="Protocadherin alpha 2"/>
    <property type="match status" value="1"/>
</dbReference>
<dbReference type="InterPro" id="IPR032455">
    <property type="entry name" value="Cadherin_C"/>
</dbReference>
<dbReference type="GO" id="GO:0005886">
    <property type="term" value="C:plasma membrane"/>
    <property type="evidence" value="ECO:0007669"/>
    <property type="project" value="UniProtKB-SubCell"/>
</dbReference>
<dbReference type="FunFam" id="2.60.40.60:FF:000185">
    <property type="entry name" value="Protocadherin 2 alpha c"/>
    <property type="match status" value="1"/>
</dbReference>